<accession>A0A8X6T3K5</accession>
<feature type="region of interest" description="Disordered" evidence="1">
    <location>
        <begin position="16"/>
        <end position="52"/>
    </location>
</feature>
<evidence type="ECO:0000313" key="3">
    <source>
        <dbReference type="Proteomes" id="UP000887159"/>
    </source>
</evidence>
<organism evidence="2 3">
    <name type="scientific">Trichonephila clavipes</name>
    <name type="common">Golden silk orbweaver</name>
    <name type="synonym">Nephila clavipes</name>
    <dbReference type="NCBI Taxonomy" id="2585209"/>
    <lineage>
        <taxon>Eukaryota</taxon>
        <taxon>Metazoa</taxon>
        <taxon>Ecdysozoa</taxon>
        <taxon>Arthropoda</taxon>
        <taxon>Chelicerata</taxon>
        <taxon>Arachnida</taxon>
        <taxon>Araneae</taxon>
        <taxon>Araneomorphae</taxon>
        <taxon>Entelegynae</taxon>
        <taxon>Araneoidea</taxon>
        <taxon>Nephilidae</taxon>
        <taxon>Trichonephila</taxon>
    </lineage>
</organism>
<dbReference type="AlphaFoldDB" id="A0A8X6T3K5"/>
<gene>
    <name evidence="2" type="ORF">TNCV_4127731</name>
</gene>
<comment type="caution">
    <text evidence="2">The sequence shown here is derived from an EMBL/GenBank/DDBJ whole genome shotgun (WGS) entry which is preliminary data.</text>
</comment>
<keyword evidence="3" id="KW-1185">Reference proteome</keyword>
<name>A0A8X6T3K5_TRICX</name>
<dbReference type="EMBL" id="BMAU01021352">
    <property type="protein sequence ID" value="GFY19386.1"/>
    <property type="molecule type" value="Genomic_DNA"/>
</dbReference>
<evidence type="ECO:0000256" key="1">
    <source>
        <dbReference type="SAM" id="MobiDB-lite"/>
    </source>
</evidence>
<reference evidence="2" key="1">
    <citation type="submission" date="2020-08" db="EMBL/GenBank/DDBJ databases">
        <title>Multicomponent nature underlies the extraordinary mechanical properties of spider dragline silk.</title>
        <authorList>
            <person name="Kono N."/>
            <person name="Nakamura H."/>
            <person name="Mori M."/>
            <person name="Yoshida Y."/>
            <person name="Ohtoshi R."/>
            <person name="Malay A.D."/>
            <person name="Moran D.A.P."/>
            <person name="Tomita M."/>
            <person name="Numata K."/>
            <person name="Arakawa K."/>
        </authorList>
    </citation>
    <scope>NUCLEOTIDE SEQUENCE</scope>
</reference>
<evidence type="ECO:0000313" key="2">
    <source>
        <dbReference type="EMBL" id="GFY19386.1"/>
    </source>
</evidence>
<protein>
    <submittedName>
        <fullName evidence="2">Uncharacterized protein</fullName>
    </submittedName>
</protein>
<sequence length="94" mass="10261">MDLVILNLGQVTKTAPELAPPCSNYHTTPREDIEPRPPLRGGSSLALGSNSDTPVNGHFVLMLNVRSPPLPGTDEERGGGKREWYQAKTELYTC</sequence>
<dbReference type="Proteomes" id="UP000887159">
    <property type="component" value="Unassembled WGS sequence"/>
</dbReference>
<proteinExistence type="predicted"/>
<feature type="compositionally biased region" description="Basic and acidic residues" evidence="1">
    <location>
        <begin position="28"/>
        <end position="37"/>
    </location>
</feature>